<dbReference type="InterPro" id="IPR046496">
    <property type="entry name" value="DUF6589"/>
</dbReference>
<gene>
    <name evidence="2" type="ORF">PISMIDRAFT_16712</name>
</gene>
<organism evidence="2 3">
    <name type="scientific">Pisolithus microcarpus 441</name>
    <dbReference type="NCBI Taxonomy" id="765257"/>
    <lineage>
        <taxon>Eukaryota</taxon>
        <taxon>Fungi</taxon>
        <taxon>Dikarya</taxon>
        <taxon>Basidiomycota</taxon>
        <taxon>Agaricomycotina</taxon>
        <taxon>Agaricomycetes</taxon>
        <taxon>Agaricomycetidae</taxon>
        <taxon>Boletales</taxon>
        <taxon>Sclerodermatineae</taxon>
        <taxon>Pisolithaceae</taxon>
        <taxon>Pisolithus</taxon>
    </lineage>
</organism>
<dbReference type="EMBL" id="KN833904">
    <property type="protein sequence ID" value="KIK15150.1"/>
    <property type="molecule type" value="Genomic_DNA"/>
</dbReference>
<dbReference type="HOGENOM" id="CLU_009487_0_0_1"/>
<feature type="domain" description="DUF6589" evidence="1">
    <location>
        <begin position="290"/>
        <end position="713"/>
    </location>
</feature>
<accession>A0A0C9XS47</accession>
<dbReference type="Pfam" id="PF20231">
    <property type="entry name" value="DUF6589"/>
    <property type="match status" value="1"/>
</dbReference>
<name>A0A0C9XS47_9AGAM</name>
<dbReference type="AlphaFoldDB" id="A0A0C9XS47"/>
<sequence>MLMKRCADDKRLFKRATDVLKGIYRAELKEITSEERGWHFSALNVTTKQLEEFSIDDMARDMEICAPELWRLLGFLLDDERTGSVLEDDCRGNLLMEGDDGYWNAVDEIDLEGFISGLTAESGSSPAGLDKRSRRHSAVIKIVRKKVVVVSILMQSTNQKANALQSILGIFFQSAHTPQKVIDTLARIGVSISTETINGAIRSLSAESQNHLRTLGQSLLASYAYDNFDVDLKPHVPTVEKSHDSLKHLTSGLIFPLKHGVTTEDLMCSQELWGQSAINPHLEDTQLPSRANWRALLSINPEASAPDQLTRHEHFNAWMFLSDLCTHGPEYFRTLKCGIMEPEAIDQIPLIKTDLIAARAMDVNNSTISGNIRAVVDLLRQGGIYDPAVVVTEGLDAPDISRHVVLIHGDLGTGERLQGVQLQRSIEVTPWDRFQHVVFIPGLFHLKMACAEAIWRCFLQPLAAREDETSLIHDVTLLRPRETGIYCSKPGFRRMHQLIGHAGVCRRLDCWRIHIEDLGFESLEAFAASEPTLDDLKTIAKHLVRNCVANYQLRHMKKKPANERDVQVENAISMNKYCLLYEELSYAMNRGDIGRVETCIVPWIPILKAVGKHKYATQMTNFLTNVHYVYPPRLKHAIRYHWLVNPTGKEMKWRAVDWCVELNNLFTKIKYGGKGSNRTLERILLESPLVQAYRNAQVMIQKNFLHTHLTVKHGDPNMSKTFKALATRFASHSPHRWIAGRKSRYEIPDLIDKGRELMEKAMRDEVEHGKSIDETEAGTGMDDVLVELL</sequence>
<dbReference type="Proteomes" id="UP000054018">
    <property type="component" value="Unassembled WGS sequence"/>
</dbReference>
<proteinExistence type="predicted"/>
<evidence type="ECO:0000259" key="1">
    <source>
        <dbReference type="Pfam" id="PF20231"/>
    </source>
</evidence>
<dbReference type="STRING" id="765257.A0A0C9XS47"/>
<dbReference type="OrthoDB" id="4743193at2759"/>
<keyword evidence="3" id="KW-1185">Reference proteome</keyword>
<evidence type="ECO:0000313" key="2">
    <source>
        <dbReference type="EMBL" id="KIK15150.1"/>
    </source>
</evidence>
<reference evidence="3" key="2">
    <citation type="submission" date="2015-01" db="EMBL/GenBank/DDBJ databases">
        <title>Evolutionary Origins and Diversification of the Mycorrhizal Mutualists.</title>
        <authorList>
            <consortium name="DOE Joint Genome Institute"/>
            <consortium name="Mycorrhizal Genomics Consortium"/>
            <person name="Kohler A."/>
            <person name="Kuo A."/>
            <person name="Nagy L.G."/>
            <person name="Floudas D."/>
            <person name="Copeland A."/>
            <person name="Barry K.W."/>
            <person name="Cichocki N."/>
            <person name="Veneault-Fourrey C."/>
            <person name="LaButti K."/>
            <person name="Lindquist E.A."/>
            <person name="Lipzen A."/>
            <person name="Lundell T."/>
            <person name="Morin E."/>
            <person name="Murat C."/>
            <person name="Riley R."/>
            <person name="Ohm R."/>
            <person name="Sun H."/>
            <person name="Tunlid A."/>
            <person name="Henrissat B."/>
            <person name="Grigoriev I.V."/>
            <person name="Hibbett D.S."/>
            <person name="Martin F."/>
        </authorList>
    </citation>
    <scope>NUCLEOTIDE SEQUENCE [LARGE SCALE GENOMIC DNA]</scope>
    <source>
        <strain evidence="3">441</strain>
    </source>
</reference>
<evidence type="ECO:0000313" key="3">
    <source>
        <dbReference type="Proteomes" id="UP000054018"/>
    </source>
</evidence>
<protein>
    <recommendedName>
        <fullName evidence="1">DUF6589 domain-containing protein</fullName>
    </recommendedName>
</protein>
<reference evidence="2 3" key="1">
    <citation type="submission" date="2014-04" db="EMBL/GenBank/DDBJ databases">
        <authorList>
            <consortium name="DOE Joint Genome Institute"/>
            <person name="Kuo A."/>
            <person name="Kohler A."/>
            <person name="Costa M.D."/>
            <person name="Nagy L.G."/>
            <person name="Floudas D."/>
            <person name="Copeland A."/>
            <person name="Barry K.W."/>
            <person name="Cichocki N."/>
            <person name="Veneault-Fourrey C."/>
            <person name="LaButti K."/>
            <person name="Lindquist E.A."/>
            <person name="Lipzen A."/>
            <person name="Lundell T."/>
            <person name="Morin E."/>
            <person name="Murat C."/>
            <person name="Sun H."/>
            <person name="Tunlid A."/>
            <person name="Henrissat B."/>
            <person name="Grigoriev I.V."/>
            <person name="Hibbett D.S."/>
            <person name="Martin F."/>
            <person name="Nordberg H.P."/>
            <person name="Cantor M.N."/>
            <person name="Hua S.X."/>
        </authorList>
    </citation>
    <scope>NUCLEOTIDE SEQUENCE [LARGE SCALE GENOMIC DNA]</scope>
    <source>
        <strain evidence="2 3">441</strain>
    </source>
</reference>